<reference evidence="2 3" key="2">
    <citation type="submission" date="2020-08" db="EMBL/GenBank/DDBJ databases">
        <title>Stappia taiwanensis sp. nov., isolated from a coastal thermal spring.</title>
        <authorList>
            <person name="Kampfer P."/>
        </authorList>
    </citation>
    <scope>NUCLEOTIDE SEQUENCE [LARGE SCALE GENOMIC DNA]</scope>
    <source>
        <strain evidence="2 3">DSM 23284</strain>
    </source>
</reference>
<proteinExistence type="predicted"/>
<dbReference type="PANTHER" id="PTHR35271:SF1">
    <property type="entry name" value="ABC TRANSPORTER, SUBSTRATE-BINDING LIPOPROTEIN"/>
    <property type="match status" value="1"/>
</dbReference>
<dbReference type="PANTHER" id="PTHR35271">
    <property type="entry name" value="ABC TRANSPORTER, SUBSTRATE-BINDING LIPOPROTEIN-RELATED"/>
    <property type="match status" value="1"/>
</dbReference>
<evidence type="ECO:0000313" key="2">
    <source>
        <dbReference type="EMBL" id="MBA4612447.1"/>
    </source>
</evidence>
<dbReference type="Proteomes" id="UP000559404">
    <property type="component" value="Unassembled WGS sequence"/>
</dbReference>
<protein>
    <submittedName>
        <fullName evidence="2">ABC transporter substrate-binding protein</fullName>
    </submittedName>
</protein>
<dbReference type="AlphaFoldDB" id="A0A838XRR0"/>
<dbReference type="Gene3D" id="3.40.50.2300">
    <property type="match status" value="2"/>
</dbReference>
<sequence>MFHWKLASVATALLLVAAGSAATRADTPQVAITYIIDHPAIDATRKGIIDELAESGYKEEETLKLHVQSAQGNMPTQLQIAREFAGLGADLLVGISTPSAQALQSAAGDIPVLFSAVTDPVGAKLVASLEAPGGSITGVSDRQPFGPTLKLIKALVPDVKTVGVIYNAGEANSVSQVEALTKELATHGLEIAESTAAQTAMVADAALSLADRADVILIPTDSTVVAAVESVVNVGRKAKVPVFASDTDSVERGALAALGFDYYKLGRLTGQMAVRVLQGESPASIPVATLKTQDLYLNRSAAAAMGVRLSEELLASATKVVD</sequence>
<dbReference type="EMBL" id="JACEON010000011">
    <property type="protein sequence ID" value="MBA4612447.1"/>
    <property type="molecule type" value="Genomic_DNA"/>
</dbReference>
<organism evidence="2 3">
    <name type="scientific">Stappia taiwanensis</name>
    <dbReference type="NCBI Taxonomy" id="992267"/>
    <lineage>
        <taxon>Bacteria</taxon>
        <taxon>Pseudomonadati</taxon>
        <taxon>Pseudomonadota</taxon>
        <taxon>Alphaproteobacteria</taxon>
        <taxon>Hyphomicrobiales</taxon>
        <taxon>Stappiaceae</taxon>
        <taxon>Stappia</taxon>
    </lineage>
</organism>
<reference evidence="2 3" key="1">
    <citation type="submission" date="2020-07" db="EMBL/GenBank/DDBJ databases">
        <authorList>
            <person name="Li M."/>
        </authorList>
    </citation>
    <scope>NUCLEOTIDE SEQUENCE [LARGE SCALE GENOMIC DNA]</scope>
    <source>
        <strain evidence="2 3">DSM 23284</strain>
    </source>
</reference>
<name>A0A838XRR0_9HYPH</name>
<evidence type="ECO:0000256" key="1">
    <source>
        <dbReference type="SAM" id="SignalP"/>
    </source>
</evidence>
<dbReference type="RefSeq" id="WP_181760650.1">
    <property type="nucleotide sequence ID" value="NZ_BMCR01000010.1"/>
</dbReference>
<dbReference type="CDD" id="cd06325">
    <property type="entry name" value="PBP1_ABC_unchar_transporter"/>
    <property type="match status" value="1"/>
</dbReference>
<dbReference type="SUPFAM" id="SSF53822">
    <property type="entry name" value="Periplasmic binding protein-like I"/>
    <property type="match status" value="1"/>
</dbReference>
<evidence type="ECO:0000313" key="3">
    <source>
        <dbReference type="Proteomes" id="UP000559404"/>
    </source>
</evidence>
<keyword evidence="3" id="KW-1185">Reference proteome</keyword>
<dbReference type="InterPro" id="IPR028082">
    <property type="entry name" value="Peripla_BP_I"/>
</dbReference>
<keyword evidence="1" id="KW-0732">Signal</keyword>
<dbReference type="InterPro" id="IPR007487">
    <property type="entry name" value="ABC_transpt-TYRBP-like"/>
</dbReference>
<comment type="caution">
    <text evidence="2">The sequence shown here is derived from an EMBL/GenBank/DDBJ whole genome shotgun (WGS) entry which is preliminary data.</text>
</comment>
<accession>A0A838XRR0</accession>
<feature type="chain" id="PRO_5032861285" evidence="1">
    <location>
        <begin position="22"/>
        <end position="322"/>
    </location>
</feature>
<feature type="signal peptide" evidence="1">
    <location>
        <begin position="1"/>
        <end position="21"/>
    </location>
</feature>
<gene>
    <name evidence="2" type="ORF">H1W37_12335</name>
</gene>
<dbReference type="Pfam" id="PF04392">
    <property type="entry name" value="ABC_sub_bind"/>
    <property type="match status" value="1"/>
</dbReference>